<dbReference type="InterPro" id="IPR036249">
    <property type="entry name" value="Thioredoxin-like_sf"/>
</dbReference>
<dbReference type="Proteomes" id="UP000254841">
    <property type="component" value="Unassembled WGS sequence"/>
</dbReference>
<organism evidence="1 2">
    <name type="scientific">Helicobacter canis</name>
    <dbReference type="NCBI Taxonomy" id="29419"/>
    <lineage>
        <taxon>Bacteria</taxon>
        <taxon>Pseudomonadati</taxon>
        <taxon>Campylobacterota</taxon>
        <taxon>Epsilonproteobacteria</taxon>
        <taxon>Campylobacterales</taxon>
        <taxon>Helicobacteraceae</taxon>
        <taxon>Helicobacter</taxon>
    </lineage>
</organism>
<reference evidence="1 2" key="1">
    <citation type="submission" date="2018-06" db="EMBL/GenBank/DDBJ databases">
        <authorList>
            <consortium name="Pathogen Informatics"/>
            <person name="Doyle S."/>
        </authorList>
    </citation>
    <scope>NUCLEOTIDE SEQUENCE [LARGE SCALE GENOMIC DNA]</scope>
    <source>
        <strain evidence="1 2">NCTC12410</strain>
    </source>
</reference>
<protein>
    <submittedName>
        <fullName evidence="1">Thioredoxin-related protein</fullName>
    </submittedName>
</protein>
<proteinExistence type="predicted"/>
<dbReference type="AlphaFoldDB" id="A0A377J5S3"/>
<gene>
    <name evidence="1" type="ORF">NCTC12410_01683</name>
</gene>
<dbReference type="RefSeq" id="WP_115012048.1">
    <property type="nucleotide sequence ID" value="NZ_UGHV01000001.1"/>
</dbReference>
<dbReference type="Gene3D" id="3.40.30.10">
    <property type="entry name" value="Glutaredoxin"/>
    <property type="match status" value="1"/>
</dbReference>
<dbReference type="EMBL" id="UGHV01000001">
    <property type="protein sequence ID" value="STO97842.1"/>
    <property type="molecule type" value="Genomic_DNA"/>
</dbReference>
<evidence type="ECO:0000313" key="2">
    <source>
        <dbReference type="Proteomes" id="UP000254841"/>
    </source>
</evidence>
<sequence>MRWLGIVLVLCFLASCDDHKGEKVDSTSLTSLSALESTRLDFDTKDSKPIALLFYSATCQPCKILQDNLSHKSLENLASSYAIYPIDLYAKSPITAPFNTPIDIKSLRKVLHIYATPTMVFFDTAHSVVFTHIGVLGVNDLALLFTLLPTLPSTLQTQESKQQWIASHLTQSRASKGAL</sequence>
<name>A0A377J5S3_9HELI</name>
<evidence type="ECO:0000313" key="1">
    <source>
        <dbReference type="EMBL" id="STO97842.1"/>
    </source>
</evidence>
<accession>A0A377J5S3</accession>
<dbReference type="OrthoDB" id="9813820at2"/>
<dbReference type="SUPFAM" id="SSF52833">
    <property type="entry name" value="Thioredoxin-like"/>
    <property type="match status" value="1"/>
</dbReference>
<dbReference type="PROSITE" id="PS51257">
    <property type="entry name" value="PROKAR_LIPOPROTEIN"/>
    <property type="match status" value="1"/>
</dbReference>